<name>K9GXW3_9PROT</name>
<dbReference type="EMBL" id="ANHY01000012">
    <property type="protein sequence ID" value="EKV29599.1"/>
    <property type="molecule type" value="Genomic_DNA"/>
</dbReference>
<reference evidence="2 3" key="1">
    <citation type="journal article" date="2013" name="Genome Announc.">
        <title>Draft Genome Sequence of an Alphaproteobacterium, Caenispirillum salinarum AK4(T), Isolated from a Solar Saltern.</title>
        <authorList>
            <person name="Khatri I."/>
            <person name="Singh A."/>
            <person name="Korpole S."/>
            <person name="Pinnaka A.K."/>
            <person name="Subramanian S."/>
        </authorList>
    </citation>
    <scope>NUCLEOTIDE SEQUENCE [LARGE SCALE GENOMIC DNA]</scope>
    <source>
        <strain evidence="2 3">AK4</strain>
    </source>
</reference>
<sequence length="60" mass="6684">MHDSPSGFRGNGQTPPRAGARVQSGEQVGFGRRKHTERPRLSSAAWADRLRSPACVRRRQ</sequence>
<dbReference type="Proteomes" id="UP000009881">
    <property type="component" value="Unassembled WGS sequence"/>
</dbReference>
<evidence type="ECO:0000313" key="3">
    <source>
        <dbReference type="Proteomes" id="UP000009881"/>
    </source>
</evidence>
<keyword evidence="3" id="KW-1185">Reference proteome</keyword>
<dbReference type="STRING" id="1238182.C882_0422"/>
<feature type="region of interest" description="Disordered" evidence="1">
    <location>
        <begin position="1"/>
        <end position="60"/>
    </location>
</feature>
<protein>
    <submittedName>
        <fullName evidence="2">Uncharacterized protein</fullName>
    </submittedName>
</protein>
<proteinExistence type="predicted"/>
<accession>K9GXW3</accession>
<dbReference type="AlphaFoldDB" id="K9GXW3"/>
<comment type="caution">
    <text evidence="2">The sequence shown here is derived from an EMBL/GenBank/DDBJ whole genome shotgun (WGS) entry which is preliminary data.</text>
</comment>
<evidence type="ECO:0000256" key="1">
    <source>
        <dbReference type="SAM" id="MobiDB-lite"/>
    </source>
</evidence>
<organism evidence="2 3">
    <name type="scientific">Caenispirillum salinarum AK4</name>
    <dbReference type="NCBI Taxonomy" id="1238182"/>
    <lineage>
        <taxon>Bacteria</taxon>
        <taxon>Pseudomonadati</taxon>
        <taxon>Pseudomonadota</taxon>
        <taxon>Alphaproteobacteria</taxon>
        <taxon>Rhodospirillales</taxon>
        <taxon>Novispirillaceae</taxon>
        <taxon>Caenispirillum</taxon>
    </lineage>
</organism>
<gene>
    <name evidence="2" type="ORF">C882_0422</name>
</gene>
<evidence type="ECO:0000313" key="2">
    <source>
        <dbReference type="EMBL" id="EKV29599.1"/>
    </source>
</evidence>